<organism evidence="1">
    <name type="scientific">Arundo donax</name>
    <name type="common">Giant reed</name>
    <name type="synonym">Donax arundinaceus</name>
    <dbReference type="NCBI Taxonomy" id="35708"/>
    <lineage>
        <taxon>Eukaryota</taxon>
        <taxon>Viridiplantae</taxon>
        <taxon>Streptophyta</taxon>
        <taxon>Embryophyta</taxon>
        <taxon>Tracheophyta</taxon>
        <taxon>Spermatophyta</taxon>
        <taxon>Magnoliopsida</taxon>
        <taxon>Liliopsida</taxon>
        <taxon>Poales</taxon>
        <taxon>Poaceae</taxon>
        <taxon>PACMAD clade</taxon>
        <taxon>Arundinoideae</taxon>
        <taxon>Arundineae</taxon>
        <taxon>Arundo</taxon>
    </lineage>
</organism>
<dbReference type="EMBL" id="GBRH01270991">
    <property type="protein sequence ID" value="JAD26904.1"/>
    <property type="molecule type" value="Transcribed_RNA"/>
</dbReference>
<dbReference type="AlphaFoldDB" id="A0A0A8YJV2"/>
<name>A0A0A8YJV2_ARUDO</name>
<evidence type="ECO:0000313" key="1">
    <source>
        <dbReference type="EMBL" id="JAD26904.1"/>
    </source>
</evidence>
<reference evidence="1" key="1">
    <citation type="submission" date="2014-09" db="EMBL/GenBank/DDBJ databases">
        <authorList>
            <person name="Magalhaes I.L.F."/>
            <person name="Oliveira U."/>
            <person name="Santos F.R."/>
            <person name="Vidigal T.H.D.A."/>
            <person name="Brescovit A.D."/>
            <person name="Santos A.J."/>
        </authorList>
    </citation>
    <scope>NUCLEOTIDE SEQUENCE</scope>
    <source>
        <tissue evidence="1">Shoot tissue taken approximately 20 cm above the soil surface</tissue>
    </source>
</reference>
<accession>A0A0A8YJV2</accession>
<protein>
    <submittedName>
        <fullName evidence="1">Uncharacterized protein</fullName>
    </submittedName>
</protein>
<reference evidence="1" key="2">
    <citation type="journal article" date="2015" name="Data Brief">
        <title>Shoot transcriptome of the giant reed, Arundo donax.</title>
        <authorList>
            <person name="Barrero R.A."/>
            <person name="Guerrero F.D."/>
            <person name="Moolhuijzen P."/>
            <person name="Goolsby J.A."/>
            <person name="Tidwell J."/>
            <person name="Bellgard S.E."/>
            <person name="Bellgard M.I."/>
        </authorList>
    </citation>
    <scope>NUCLEOTIDE SEQUENCE</scope>
    <source>
        <tissue evidence="1">Shoot tissue taken approximately 20 cm above the soil surface</tissue>
    </source>
</reference>
<sequence length="56" mass="6322">MQPLLCMILLRKRESRWCRASTQILMVDHSQPPSASAPSCECPSIACLPDCSIWFL</sequence>
<proteinExistence type="predicted"/>